<dbReference type="GO" id="GO:0031267">
    <property type="term" value="F:small GTPase binding"/>
    <property type="evidence" value="ECO:0007669"/>
    <property type="project" value="InterPro"/>
</dbReference>
<protein>
    <recommendedName>
        <fullName evidence="5">Importin N-terminal domain-containing protein</fullName>
    </recommendedName>
</protein>
<dbReference type="PANTHER" id="PTHR10997">
    <property type="entry name" value="IMPORTIN-7, 8, 11"/>
    <property type="match status" value="1"/>
</dbReference>
<accession>A0A9N9S2T7</accession>
<dbReference type="InterPro" id="IPR011989">
    <property type="entry name" value="ARM-like"/>
</dbReference>
<dbReference type="SUPFAM" id="SSF48371">
    <property type="entry name" value="ARM repeat"/>
    <property type="match status" value="1"/>
</dbReference>
<dbReference type="SMART" id="SM00913">
    <property type="entry name" value="IBN_N"/>
    <property type="match status" value="1"/>
</dbReference>
<evidence type="ECO:0000256" key="1">
    <source>
        <dbReference type="ARBA" id="ARBA00004123"/>
    </source>
</evidence>
<dbReference type="Proteomes" id="UP001153620">
    <property type="component" value="Chromosome 3"/>
</dbReference>
<feature type="domain" description="Importin N-terminal" evidence="5">
    <location>
        <begin position="22"/>
        <end position="94"/>
    </location>
</feature>
<name>A0A9N9S2T7_9DIPT</name>
<evidence type="ECO:0000313" key="7">
    <source>
        <dbReference type="Proteomes" id="UP001153620"/>
    </source>
</evidence>
<dbReference type="InterPro" id="IPR058669">
    <property type="entry name" value="TPR_IPO7/11-like"/>
</dbReference>
<gene>
    <name evidence="6" type="ORF">CHIRRI_LOCUS11015</name>
</gene>
<sequence length="980" mass="114221">MDQLFATIRNCVSQDINQVKQAEASIAVFEKQPNFYTSVLNFYFNQQLDVSTRYMSLLILKNGIDKYWRKNLNNSINPEEKKVLKNKLLESFNEPVEQLATQYAVIISKIARLDCPDDWQELLPLLLQRINSTDDLEQKRSLQILVQVVKSLATKRFHQDRMMFEQFTSNLFDFIVNMWNGFTGLYFQNIQSNQQLSICENNLTKAILALKIARKLTIHGFQKPSQNSQPIAFLKMIFERLKDLLECRLLIKSSAYISLLETHEKFILKHLKILIQFQEFHRLAFIDFAPYVLEMSFNYVFFEGTSFIFEGNKLTMPNFVIHCLNLIKGYLLNSSCNIYSSATETDSNLTEVLKNFFTSERLGYIVEKLLTHYFLLTPIDIEEWENDPETFVSDEGGDSWKYNLRSCTEAFFMALFHKYSSILCQHLKVYVQKSQEIQLSSNSDPHDILIKESIYNAIGLVAFHLFDDIDFDSWFSSQLLNELKLHEPNFKVLRRRIIWMIAQWSGVKFSKSLRPALYEACLELLQRNEDIVVRLTAAKTLKTVLEDFDFCAEQYIEFLEPSFTLLFNLLKEAKECDTKMNVLYVMAFIVEKMSLSIKIQASNLIGYLPLLWNEGIEHNMLRIAIISAILQIIKAIDEIPEQVTPFIYQVIEVSTNVNDPSTVYLLDEGLELWLVVVQYSPHPNDALIKLCDNLIPIIEKSTLNLRTCLFIMQAYILLCPELYLQKYGKELIQQCQYLMKDIRTEGIVTICKLFISIIRIQPTYAIELLHSVMIDIIKNLLDDTDYLTVKQIYLQVVVRYFLANQMALSHILEEIQMENSFQKFLSIWINTMPNVTQNEDKKLLAIGLCSLLTISNDIIFENFSVIVINVYETLCDIMRQDSEDGEEVDSLILNEQAEVDAMCDFDEGYENRTPHYDRYRLMCLKDCVHKIVLKEYLQNQLISLKGLVGDEKYVNMLKTIDPTIHKLLYNYVNTMVPIVN</sequence>
<dbReference type="InterPro" id="IPR001494">
    <property type="entry name" value="Importin-beta_N"/>
</dbReference>
<keyword evidence="3" id="KW-0813">Transport</keyword>
<evidence type="ECO:0000256" key="2">
    <source>
        <dbReference type="ARBA" id="ARBA00007991"/>
    </source>
</evidence>
<dbReference type="Gene3D" id="1.25.10.10">
    <property type="entry name" value="Leucine-rich Repeat Variant"/>
    <property type="match status" value="1"/>
</dbReference>
<dbReference type="InterPro" id="IPR016024">
    <property type="entry name" value="ARM-type_fold"/>
</dbReference>
<keyword evidence="7" id="KW-1185">Reference proteome</keyword>
<dbReference type="Pfam" id="PF25758">
    <property type="entry name" value="TPR_IPO11"/>
    <property type="match status" value="1"/>
</dbReference>
<proteinExistence type="inferred from homology"/>
<evidence type="ECO:0000259" key="5">
    <source>
        <dbReference type="PROSITE" id="PS50166"/>
    </source>
</evidence>
<reference evidence="6" key="2">
    <citation type="submission" date="2022-10" db="EMBL/GenBank/DDBJ databases">
        <authorList>
            <consortium name="ENA_rothamsted_submissions"/>
            <consortium name="culmorum"/>
            <person name="King R."/>
        </authorList>
    </citation>
    <scope>NUCLEOTIDE SEQUENCE</scope>
</reference>
<reference evidence="6" key="1">
    <citation type="submission" date="2022-01" db="EMBL/GenBank/DDBJ databases">
        <authorList>
            <person name="King R."/>
        </authorList>
    </citation>
    <scope>NUCLEOTIDE SEQUENCE</scope>
</reference>
<dbReference type="PANTHER" id="PTHR10997:SF7">
    <property type="entry name" value="IMPORTIN-11"/>
    <property type="match status" value="1"/>
</dbReference>
<dbReference type="Pfam" id="PF03810">
    <property type="entry name" value="IBN_N"/>
    <property type="match status" value="1"/>
</dbReference>
<dbReference type="GO" id="GO:0006606">
    <property type="term" value="P:protein import into nucleus"/>
    <property type="evidence" value="ECO:0007669"/>
    <property type="project" value="TreeGrafter"/>
</dbReference>
<dbReference type="OrthoDB" id="361693at2759"/>
<evidence type="ECO:0000256" key="4">
    <source>
        <dbReference type="ARBA" id="ARBA00023242"/>
    </source>
</evidence>
<comment type="similarity">
    <text evidence="2">Belongs to the importin beta family.</text>
</comment>
<dbReference type="PROSITE" id="PS50166">
    <property type="entry name" value="IMPORTIN_B_NT"/>
    <property type="match status" value="1"/>
</dbReference>
<organism evidence="6 7">
    <name type="scientific">Chironomus riparius</name>
    <dbReference type="NCBI Taxonomy" id="315576"/>
    <lineage>
        <taxon>Eukaryota</taxon>
        <taxon>Metazoa</taxon>
        <taxon>Ecdysozoa</taxon>
        <taxon>Arthropoda</taxon>
        <taxon>Hexapoda</taxon>
        <taxon>Insecta</taxon>
        <taxon>Pterygota</taxon>
        <taxon>Neoptera</taxon>
        <taxon>Endopterygota</taxon>
        <taxon>Diptera</taxon>
        <taxon>Nematocera</taxon>
        <taxon>Chironomoidea</taxon>
        <taxon>Chironomidae</taxon>
        <taxon>Chironominae</taxon>
        <taxon>Chironomus</taxon>
    </lineage>
</organism>
<evidence type="ECO:0000313" key="6">
    <source>
        <dbReference type="EMBL" id="CAG9808170.1"/>
    </source>
</evidence>
<comment type="subcellular location">
    <subcellularLocation>
        <location evidence="1">Nucleus</location>
    </subcellularLocation>
</comment>
<evidence type="ECO:0000256" key="3">
    <source>
        <dbReference type="ARBA" id="ARBA00022448"/>
    </source>
</evidence>
<dbReference type="EMBL" id="OU895879">
    <property type="protein sequence ID" value="CAG9808170.1"/>
    <property type="molecule type" value="Genomic_DNA"/>
</dbReference>
<dbReference type="GO" id="GO:0005635">
    <property type="term" value="C:nuclear envelope"/>
    <property type="evidence" value="ECO:0007669"/>
    <property type="project" value="TreeGrafter"/>
</dbReference>
<dbReference type="GO" id="GO:0005829">
    <property type="term" value="C:cytosol"/>
    <property type="evidence" value="ECO:0007669"/>
    <property type="project" value="TreeGrafter"/>
</dbReference>
<dbReference type="AlphaFoldDB" id="A0A9N9S2T7"/>
<keyword evidence="4" id="KW-0539">Nucleus</keyword>